<name>A0A2A4J436_HELVI</name>
<dbReference type="STRING" id="7102.A0A2A4J436"/>
<proteinExistence type="predicted"/>
<dbReference type="AlphaFoldDB" id="A0A2A4J436"/>
<comment type="caution">
    <text evidence="3">The sequence shown here is derived from an EMBL/GenBank/DDBJ whole genome shotgun (WGS) entry which is preliminary data.</text>
</comment>
<keyword evidence="1" id="KW-0175">Coiled coil</keyword>
<evidence type="ECO:0000256" key="2">
    <source>
        <dbReference type="SAM" id="MobiDB-lite"/>
    </source>
</evidence>
<dbReference type="Gene3D" id="3.30.70.1820">
    <property type="entry name" value="L1 transposable element, RRM domain"/>
    <property type="match status" value="1"/>
</dbReference>
<evidence type="ECO:0008006" key="4">
    <source>
        <dbReference type="Google" id="ProtNLM"/>
    </source>
</evidence>
<feature type="compositionally biased region" description="Polar residues" evidence="2">
    <location>
        <begin position="202"/>
        <end position="212"/>
    </location>
</feature>
<gene>
    <name evidence="3" type="ORF">B5V51_7173</name>
</gene>
<organism evidence="3">
    <name type="scientific">Heliothis virescens</name>
    <name type="common">Tobacco budworm moth</name>
    <dbReference type="NCBI Taxonomy" id="7102"/>
    <lineage>
        <taxon>Eukaryota</taxon>
        <taxon>Metazoa</taxon>
        <taxon>Ecdysozoa</taxon>
        <taxon>Arthropoda</taxon>
        <taxon>Hexapoda</taxon>
        <taxon>Insecta</taxon>
        <taxon>Pterygota</taxon>
        <taxon>Neoptera</taxon>
        <taxon>Endopterygota</taxon>
        <taxon>Lepidoptera</taxon>
        <taxon>Glossata</taxon>
        <taxon>Ditrysia</taxon>
        <taxon>Noctuoidea</taxon>
        <taxon>Noctuidae</taxon>
        <taxon>Heliothinae</taxon>
        <taxon>Heliothis</taxon>
    </lineage>
</organism>
<reference evidence="3" key="1">
    <citation type="submission" date="2017-09" db="EMBL/GenBank/DDBJ databases">
        <title>Contemporary evolution of a Lepidopteran species, Heliothis virescens, in response to modern agricultural practices.</title>
        <authorList>
            <person name="Fritz M.L."/>
            <person name="Deyonke A.M."/>
            <person name="Papanicolaou A."/>
            <person name="Micinski S."/>
            <person name="Westbrook J."/>
            <person name="Gould F."/>
        </authorList>
    </citation>
    <scope>NUCLEOTIDE SEQUENCE [LARGE SCALE GENOMIC DNA]</scope>
    <source>
        <strain evidence="3">HvINT-</strain>
        <tissue evidence="3">Whole body</tissue>
    </source>
</reference>
<feature type="coiled-coil region" evidence="1">
    <location>
        <begin position="40"/>
        <end position="98"/>
    </location>
</feature>
<evidence type="ECO:0000256" key="1">
    <source>
        <dbReference type="SAM" id="Coils"/>
    </source>
</evidence>
<accession>A0A2A4J436</accession>
<feature type="compositionally biased region" description="Basic and acidic residues" evidence="2">
    <location>
        <begin position="190"/>
        <end position="201"/>
    </location>
</feature>
<sequence length="248" mass="29256">MSEEMSISMLYSMMKQDMEKQANLITANTEKIMLSIDEKLIPLLEENKNLKKEIEVLNQKINTLEDMNKKNNIIIHGLKETDTNYSQLYNNIKQLLQKIDVNIENFDINRMYRIGKKTPEKVRPVLISFTTYNKKIELLRNKKKMTENTYITEDYSKETLQKRKELLPQLKEEREKGNEAYIRNNKLIIKPKENEKRKRDNSTSPSTGPQQQEKAKTIIAPAKLQRTDPFAYMRSRSYSLTEKNTSNI</sequence>
<protein>
    <recommendedName>
        <fullName evidence="4">Endonuclease-reverse transcriptase</fullName>
    </recommendedName>
</protein>
<dbReference type="EMBL" id="NWSH01003169">
    <property type="protein sequence ID" value="PCG66835.1"/>
    <property type="molecule type" value="Genomic_DNA"/>
</dbReference>
<feature type="region of interest" description="Disordered" evidence="2">
    <location>
        <begin position="182"/>
        <end position="228"/>
    </location>
</feature>
<evidence type="ECO:0000313" key="3">
    <source>
        <dbReference type="EMBL" id="PCG66835.1"/>
    </source>
</evidence>